<dbReference type="AlphaFoldDB" id="A0A0G4GU80"/>
<reference evidence="1" key="1">
    <citation type="submission" date="2014-11" db="EMBL/GenBank/DDBJ databases">
        <authorList>
            <person name="Otto D Thomas"/>
            <person name="Naeem Raeece"/>
        </authorList>
    </citation>
    <scope>NUCLEOTIDE SEQUENCE</scope>
</reference>
<name>A0A0G4GU80_9ALVE</name>
<dbReference type="EMBL" id="CDMZ01001552">
    <property type="protein sequence ID" value="CEM34300.1"/>
    <property type="molecule type" value="Genomic_DNA"/>
</dbReference>
<sequence>MPQLPVHIPAEHLRAVYTTPRFSAYAVERYWLYSKEVIQRLKAWQNSDPDVHFIMATVHLGMADAQIFRDVLLYGFNVMGAVSRHDIYGIFDWLRCHALSWTLGLHTLGLRVWTMMADTLKCTLRSGRRGLRYPNREPNLWHLLKCRKFVSLETWKLRRRNRPSLTTNGLPKIFCLPKCGLESLRSHHHQAMPNGST</sequence>
<accession>A0A0G4GU80</accession>
<gene>
    <name evidence="1" type="ORF">Cvel_23390</name>
</gene>
<protein>
    <submittedName>
        <fullName evidence="1">Uncharacterized protein</fullName>
    </submittedName>
</protein>
<proteinExistence type="predicted"/>
<evidence type="ECO:0000313" key="1">
    <source>
        <dbReference type="EMBL" id="CEM34300.1"/>
    </source>
</evidence>
<dbReference type="VEuPathDB" id="CryptoDB:Cvel_23390"/>
<organism evidence="1">
    <name type="scientific">Chromera velia CCMP2878</name>
    <dbReference type="NCBI Taxonomy" id="1169474"/>
    <lineage>
        <taxon>Eukaryota</taxon>
        <taxon>Sar</taxon>
        <taxon>Alveolata</taxon>
        <taxon>Colpodellida</taxon>
        <taxon>Chromeraceae</taxon>
        <taxon>Chromera</taxon>
    </lineage>
</organism>